<feature type="compositionally biased region" description="Basic and acidic residues" evidence="1">
    <location>
        <begin position="414"/>
        <end position="431"/>
    </location>
</feature>
<feature type="region of interest" description="Disordered" evidence="1">
    <location>
        <begin position="1"/>
        <end position="49"/>
    </location>
</feature>
<keyword evidence="3" id="KW-1185">Reference proteome</keyword>
<gene>
    <name evidence="2" type="ORF">L345_04461</name>
</gene>
<feature type="region of interest" description="Disordered" evidence="1">
    <location>
        <begin position="62"/>
        <end position="83"/>
    </location>
</feature>
<evidence type="ECO:0000313" key="2">
    <source>
        <dbReference type="EMBL" id="ETE69733.1"/>
    </source>
</evidence>
<reference evidence="2 3" key="1">
    <citation type="journal article" date="2013" name="Proc. Natl. Acad. Sci. U.S.A.">
        <title>The king cobra genome reveals dynamic gene evolution and adaptation in the snake venom system.</title>
        <authorList>
            <person name="Vonk F.J."/>
            <person name="Casewell N.R."/>
            <person name="Henkel C.V."/>
            <person name="Heimberg A.M."/>
            <person name="Jansen H.J."/>
            <person name="McCleary R.J."/>
            <person name="Kerkkamp H.M."/>
            <person name="Vos R.A."/>
            <person name="Guerreiro I."/>
            <person name="Calvete J.J."/>
            <person name="Wuster W."/>
            <person name="Woods A.E."/>
            <person name="Logan J.M."/>
            <person name="Harrison R.A."/>
            <person name="Castoe T.A."/>
            <person name="de Koning A.P."/>
            <person name="Pollock D.D."/>
            <person name="Yandell M."/>
            <person name="Calderon D."/>
            <person name="Renjifo C."/>
            <person name="Currier R.B."/>
            <person name="Salgado D."/>
            <person name="Pla D."/>
            <person name="Sanz L."/>
            <person name="Hyder A.S."/>
            <person name="Ribeiro J.M."/>
            <person name="Arntzen J.W."/>
            <person name="van den Thillart G.E."/>
            <person name="Boetzer M."/>
            <person name="Pirovano W."/>
            <person name="Dirks R.P."/>
            <person name="Spaink H.P."/>
            <person name="Duboule D."/>
            <person name="McGlinn E."/>
            <person name="Kini R.M."/>
            <person name="Richardson M.K."/>
        </authorList>
    </citation>
    <scope>NUCLEOTIDE SEQUENCE</scope>
    <source>
        <tissue evidence="2">Blood</tissue>
    </source>
</reference>
<sequence>MGLPCLLAPFSARQTTTSIFPSQSNERRRGAGRQKKNKQTPKGDKPARLGLAIDRALKGSFTPPVSWRAGKRRAERGREARRTTGIYTANRPEGRKPACLKETTTAPAPLGPAEAAQKDKAPLRAPGDGGGLAIPPSLRFSLARSRHFWYHVTRRAPFPPDRDRSFPFSLLLSSALVFFTTFFNSEMRGLQFPECRISEFQGKTKDNWGSPQTHRLKMLRLRNAVLHTPVGRGADPFRSRLSIDKPALDSKCERLARLRLASFFSLSSSDWPALHFAPPFPPGTRTHPPIHLQGQTMALPHQQRAWSTGPDQVPSASVVRGLRKVFTEKGRRAGLNWCWRRRRRRLTWVSSAKALEKAGVEVDPSVKLAAHLENGKRLRRNATSSMVMPGFTHYTELETRVSEQVDLRRMEWHARTRKTDQGKSMRQHETSQKAWQCGY</sequence>
<evidence type="ECO:0000313" key="3">
    <source>
        <dbReference type="Proteomes" id="UP000018936"/>
    </source>
</evidence>
<comment type="caution">
    <text evidence="2">The sequence shown here is derived from an EMBL/GenBank/DDBJ whole genome shotgun (WGS) entry which is preliminary data.</text>
</comment>
<dbReference type="EMBL" id="AZIM01000705">
    <property type="protein sequence ID" value="ETE69733.1"/>
    <property type="molecule type" value="Genomic_DNA"/>
</dbReference>
<evidence type="ECO:0000256" key="1">
    <source>
        <dbReference type="SAM" id="MobiDB-lite"/>
    </source>
</evidence>
<dbReference type="AlphaFoldDB" id="V8P6U0"/>
<name>V8P6U0_OPHHA</name>
<accession>V8P6U0</accession>
<feature type="non-terminal residue" evidence="2">
    <location>
        <position position="1"/>
    </location>
</feature>
<organism evidence="2 3">
    <name type="scientific">Ophiophagus hannah</name>
    <name type="common">King cobra</name>
    <name type="synonym">Naja hannah</name>
    <dbReference type="NCBI Taxonomy" id="8665"/>
    <lineage>
        <taxon>Eukaryota</taxon>
        <taxon>Metazoa</taxon>
        <taxon>Chordata</taxon>
        <taxon>Craniata</taxon>
        <taxon>Vertebrata</taxon>
        <taxon>Euteleostomi</taxon>
        <taxon>Lepidosauria</taxon>
        <taxon>Squamata</taxon>
        <taxon>Bifurcata</taxon>
        <taxon>Unidentata</taxon>
        <taxon>Episquamata</taxon>
        <taxon>Toxicofera</taxon>
        <taxon>Serpentes</taxon>
        <taxon>Colubroidea</taxon>
        <taxon>Elapidae</taxon>
        <taxon>Elapinae</taxon>
        <taxon>Ophiophagus</taxon>
    </lineage>
</organism>
<feature type="compositionally biased region" description="Basic residues" evidence="1">
    <location>
        <begin position="30"/>
        <end position="39"/>
    </location>
</feature>
<proteinExistence type="predicted"/>
<dbReference type="Proteomes" id="UP000018936">
    <property type="component" value="Unassembled WGS sequence"/>
</dbReference>
<feature type="compositionally biased region" description="Polar residues" evidence="1">
    <location>
        <begin position="12"/>
        <end position="24"/>
    </location>
</feature>
<protein>
    <submittedName>
        <fullName evidence="2">Uncharacterized protein</fullName>
    </submittedName>
</protein>
<feature type="region of interest" description="Disordered" evidence="1">
    <location>
        <begin position="414"/>
        <end position="439"/>
    </location>
</feature>